<dbReference type="GO" id="GO:0003993">
    <property type="term" value="F:acid phosphatase activity"/>
    <property type="evidence" value="ECO:0007669"/>
    <property type="project" value="TreeGrafter"/>
</dbReference>
<accession>A0A0C9TSM5</accession>
<dbReference type="EMBL" id="KN819394">
    <property type="protein sequence ID" value="KIJ10852.1"/>
    <property type="molecule type" value="Genomic_DNA"/>
</dbReference>
<keyword evidence="1" id="KW-0378">Hydrolase</keyword>
<dbReference type="Pfam" id="PF00328">
    <property type="entry name" value="His_Phos_2"/>
    <property type="match status" value="1"/>
</dbReference>
<sequence>MPAQHSFSQDPSPWCNLFTSSQWASYKYYGDLSNYYGNGYGQSLGCIQGVGYINEVIAHLTSQPVQDKTQASHTLDCSPLTFPFNKTFYTDFTDDNQMISIYSALGLFVQPHGLDSSHPDTNRNTVTHHDQGHIFLVSVSPTLTVEQIHL</sequence>
<dbReference type="InterPro" id="IPR000560">
    <property type="entry name" value="His_Pase_clade-2"/>
</dbReference>
<evidence type="ECO:0000313" key="3">
    <source>
        <dbReference type="Proteomes" id="UP000053647"/>
    </source>
</evidence>
<dbReference type="CDD" id="cd07061">
    <property type="entry name" value="HP_HAP_like"/>
    <property type="match status" value="1"/>
</dbReference>
<dbReference type="Gene3D" id="3.40.50.1240">
    <property type="entry name" value="Phosphoglycerate mutase-like"/>
    <property type="match status" value="1"/>
</dbReference>
<proteinExistence type="predicted"/>
<organism evidence="2 3">
    <name type="scientific">Paxillus involutus ATCC 200175</name>
    <dbReference type="NCBI Taxonomy" id="664439"/>
    <lineage>
        <taxon>Eukaryota</taxon>
        <taxon>Fungi</taxon>
        <taxon>Dikarya</taxon>
        <taxon>Basidiomycota</taxon>
        <taxon>Agaricomycotina</taxon>
        <taxon>Agaricomycetes</taxon>
        <taxon>Agaricomycetidae</taxon>
        <taxon>Boletales</taxon>
        <taxon>Paxilineae</taxon>
        <taxon>Paxillaceae</taxon>
        <taxon>Paxillus</taxon>
    </lineage>
</organism>
<dbReference type="PANTHER" id="PTHR20963">
    <property type="entry name" value="MULTIPLE INOSITOL POLYPHOSPHATE PHOSPHATASE-RELATED"/>
    <property type="match status" value="1"/>
</dbReference>
<dbReference type="SUPFAM" id="SSF53254">
    <property type="entry name" value="Phosphoglycerate mutase-like"/>
    <property type="match status" value="1"/>
</dbReference>
<dbReference type="InterPro" id="IPR029033">
    <property type="entry name" value="His_PPase_superfam"/>
</dbReference>
<protein>
    <submittedName>
        <fullName evidence="2">Uncharacterized protein</fullName>
    </submittedName>
</protein>
<reference evidence="3" key="2">
    <citation type="submission" date="2015-01" db="EMBL/GenBank/DDBJ databases">
        <title>Evolutionary Origins and Diversification of the Mycorrhizal Mutualists.</title>
        <authorList>
            <consortium name="DOE Joint Genome Institute"/>
            <consortium name="Mycorrhizal Genomics Consortium"/>
            <person name="Kohler A."/>
            <person name="Kuo A."/>
            <person name="Nagy L.G."/>
            <person name="Floudas D."/>
            <person name="Copeland A."/>
            <person name="Barry K.W."/>
            <person name="Cichocki N."/>
            <person name="Veneault-Fourrey C."/>
            <person name="LaButti K."/>
            <person name="Lindquist E.A."/>
            <person name="Lipzen A."/>
            <person name="Lundell T."/>
            <person name="Morin E."/>
            <person name="Murat C."/>
            <person name="Riley R."/>
            <person name="Ohm R."/>
            <person name="Sun H."/>
            <person name="Tunlid A."/>
            <person name="Henrissat B."/>
            <person name="Grigoriev I.V."/>
            <person name="Hibbett D.S."/>
            <person name="Martin F."/>
        </authorList>
    </citation>
    <scope>NUCLEOTIDE SEQUENCE [LARGE SCALE GENOMIC DNA]</scope>
    <source>
        <strain evidence="3">ATCC 200175</strain>
    </source>
</reference>
<dbReference type="OrthoDB" id="6509975at2759"/>
<keyword evidence="3" id="KW-1185">Reference proteome</keyword>
<dbReference type="PANTHER" id="PTHR20963:SF24">
    <property type="entry name" value="3-PHYTASE B"/>
    <property type="match status" value="1"/>
</dbReference>
<name>A0A0C9TSM5_PAXIN</name>
<evidence type="ECO:0000313" key="2">
    <source>
        <dbReference type="EMBL" id="KIJ10852.1"/>
    </source>
</evidence>
<dbReference type="AlphaFoldDB" id="A0A0C9TSM5"/>
<dbReference type="Proteomes" id="UP000053647">
    <property type="component" value="Unassembled WGS sequence"/>
</dbReference>
<reference evidence="2 3" key="1">
    <citation type="submission" date="2014-06" db="EMBL/GenBank/DDBJ databases">
        <authorList>
            <consortium name="DOE Joint Genome Institute"/>
            <person name="Kuo A."/>
            <person name="Kohler A."/>
            <person name="Nagy L.G."/>
            <person name="Floudas D."/>
            <person name="Copeland A."/>
            <person name="Barry K.W."/>
            <person name="Cichocki N."/>
            <person name="Veneault-Fourrey C."/>
            <person name="LaButti K."/>
            <person name="Lindquist E.A."/>
            <person name="Lipzen A."/>
            <person name="Lundell T."/>
            <person name="Morin E."/>
            <person name="Murat C."/>
            <person name="Sun H."/>
            <person name="Tunlid A."/>
            <person name="Henrissat B."/>
            <person name="Grigoriev I.V."/>
            <person name="Hibbett D.S."/>
            <person name="Martin F."/>
            <person name="Nordberg H.P."/>
            <person name="Cantor M.N."/>
            <person name="Hua S.X."/>
        </authorList>
    </citation>
    <scope>NUCLEOTIDE SEQUENCE [LARGE SCALE GENOMIC DNA]</scope>
    <source>
        <strain evidence="2 3">ATCC 200175</strain>
    </source>
</reference>
<dbReference type="HOGENOM" id="CLU_1741165_0_0_1"/>
<gene>
    <name evidence="2" type="ORF">PAXINDRAFT_85409</name>
</gene>
<evidence type="ECO:0000256" key="1">
    <source>
        <dbReference type="ARBA" id="ARBA00022801"/>
    </source>
</evidence>